<gene>
    <name evidence="2" type="ORF">KMW28_23550</name>
</gene>
<keyword evidence="1" id="KW-0732">Signal</keyword>
<sequence length="110" mass="12324">MKKILITIITLITFVTVSNAQTKSDVCKAVVQAGVVNYADYKGSTLLVYKKVRNIDDIGTFKKMSMRDNISTKLGNIKSELSKAGFTVLKIYAYDEYDNTFIGQYYVSSL</sequence>
<dbReference type="EMBL" id="CP076133">
    <property type="protein sequence ID" value="QWG05398.1"/>
    <property type="molecule type" value="Genomic_DNA"/>
</dbReference>
<evidence type="ECO:0000256" key="1">
    <source>
        <dbReference type="SAM" id="SignalP"/>
    </source>
</evidence>
<dbReference type="AlphaFoldDB" id="A0AAX1NCV0"/>
<evidence type="ECO:0000313" key="3">
    <source>
        <dbReference type="Proteomes" id="UP000678679"/>
    </source>
</evidence>
<dbReference type="Proteomes" id="UP000678679">
    <property type="component" value="Chromosome 2"/>
</dbReference>
<feature type="signal peptide" evidence="1">
    <location>
        <begin position="1"/>
        <end position="20"/>
    </location>
</feature>
<feature type="chain" id="PRO_5043925920" evidence="1">
    <location>
        <begin position="21"/>
        <end position="110"/>
    </location>
</feature>
<accession>A0AAX1NCV0</accession>
<evidence type="ECO:0000313" key="2">
    <source>
        <dbReference type="EMBL" id="QWG05398.1"/>
    </source>
</evidence>
<reference evidence="2 3" key="1">
    <citation type="submission" date="2021-05" db="EMBL/GenBank/DDBJ databases">
        <title>Comparative genomic studies on the polysaccharide-degrading batcterial strains of the Flammeovirga genus.</title>
        <authorList>
            <person name="Zewei F."/>
            <person name="Zheng Z."/>
            <person name="Yu L."/>
            <person name="Ruyue G."/>
            <person name="Yanhong M."/>
            <person name="Yuanyuan C."/>
            <person name="Jingyan G."/>
            <person name="Wenjun H."/>
        </authorList>
    </citation>
    <scope>NUCLEOTIDE SEQUENCE [LARGE SCALE GENOMIC DNA]</scope>
    <source>
        <strain evidence="2 3">NBRC:100898</strain>
    </source>
</reference>
<dbReference type="KEGG" id="fya:KMW28_23550"/>
<organism evidence="2 3">
    <name type="scientific">Flammeovirga yaeyamensis</name>
    <dbReference type="NCBI Taxonomy" id="367791"/>
    <lineage>
        <taxon>Bacteria</taxon>
        <taxon>Pseudomonadati</taxon>
        <taxon>Bacteroidota</taxon>
        <taxon>Cytophagia</taxon>
        <taxon>Cytophagales</taxon>
        <taxon>Flammeovirgaceae</taxon>
        <taxon>Flammeovirga</taxon>
    </lineage>
</organism>
<keyword evidence="3" id="KW-1185">Reference proteome</keyword>
<name>A0AAX1NCV0_9BACT</name>
<proteinExistence type="predicted"/>
<protein>
    <submittedName>
        <fullName evidence="2">Uncharacterized protein</fullName>
    </submittedName>
</protein>
<dbReference type="RefSeq" id="WP_215585969.1">
    <property type="nucleotide sequence ID" value="NZ_CP076133.1"/>
</dbReference>